<evidence type="ECO:0000313" key="3">
    <source>
        <dbReference type="EMBL" id="JAT62714.1"/>
    </source>
</evidence>
<protein>
    <submittedName>
        <fullName evidence="3">Uncharacterized protein</fullName>
    </submittedName>
</protein>
<keyword evidence="1" id="KW-1133">Transmembrane helix</keyword>
<sequence>QLAHKPNSKYPKMKAVLIALLLTAFFVSTYAVCGGQYTACVDNDNDKGECCIWCGYSATNGTCAYQFNLVPPQTYTVCPTTLSATSLGCPAGTTSFYCACNKANPASAISPSAVVGFVAATLYYFLG</sequence>
<evidence type="ECO:0000256" key="2">
    <source>
        <dbReference type="SAM" id="SignalP"/>
    </source>
</evidence>
<name>A0A1D1Z781_9ARAE</name>
<organism evidence="3">
    <name type="scientific">Anthurium amnicola</name>
    <dbReference type="NCBI Taxonomy" id="1678845"/>
    <lineage>
        <taxon>Eukaryota</taxon>
        <taxon>Viridiplantae</taxon>
        <taxon>Streptophyta</taxon>
        <taxon>Embryophyta</taxon>
        <taxon>Tracheophyta</taxon>
        <taxon>Spermatophyta</taxon>
        <taxon>Magnoliopsida</taxon>
        <taxon>Liliopsida</taxon>
        <taxon>Araceae</taxon>
        <taxon>Pothoideae</taxon>
        <taxon>Potheae</taxon>
        <taxon>Anthurium</taxon>
    </lineage>
</organism>
<keyword evidence="2" id="KW-0732">Signal</keyword>
<proteinExistence type="predicted"/>
<accession>A0A1D1Z781</accession>
<dbReference type="AlphaFoldDB" id="A0A1D1Z781"/>
<reference evidence="3" key="1">
    <citation type="submission" date="2015-07" db="EMBL/GenBank/DDBJ databases">
        <title>Transcriptome Assembly of Anthurium amnicola.</title>
        <authorList>
            <person name="Suzuki J."/>
        </authorList>
    </citation>
    <scope>NUCLEOTIDE SEQUENCE</scope>
</reference>
<feature type="chain" id="PRO_5008900778" evidence="2">
    <location>
        <begin position="32"/>
        <end position="127"/>
    </location>
</feature>
<feature type="signal peptide" evidence="2">
    <location>
        <begin position="1"/>
        <end position="31"/>
    </location>
</feature>
<dbReference type="EMBL" id="GDJX01005222">
    <property type="protein sequence ID" value="JAT62714.1"/>
    <property type="molecule type" value="Transcribed_RNA"/>
</dbReference>
<gene>
    <name evidence="3" type="ORF">g.52478</name>
</gene>
<feature type="non-terminal residue" evidence="3">
    <location>
        <position position="1"/>
    </location>
</feature>
<keyword evidence="1" id="KW-0472">Membrane</keyword>
<keyword evidence="1" id="KW-0812">Transmembrane</keyword>
<evidence type="ECO:0000256" key="1">
    <source>
        <dbReference type="SAM" id="Phobius"/>
    </source>
</evidence>
<feature type="transmembrane region" description="Helical" evidence="1">
    <location>
        <begin position="108"/>
        <end position="126"/>
    </location>
</feature>